<evidence type="ECO:0000256" key="8">
    <source>
        <dbReference type="SAM" id="MobiDB-lite"/>
    </source>
</evidence>
<comment type="similarity">
    <text evidence="7">Belongs to the glycosyltransferase 87 family.</text>
</comment>
<comment type="subcellular location">
    <subcellularLocation>
        <location evidence="1">Cell membrane</location>
        <topology evidence="1">Multi-pass membrane protein</topology>
    </subcellularLocation>
</comment>
<evidence type="ECO:0000256" key="2">
    <source>
        <dbReference type="ARBA" id="ARBA00022475"/>
    </source>
</evidence>
<reference evidence="10" key="1">
    <citation type="journal article" date="2014" name="Int. J. Syst. Evol. Microbiol.">
        <title>Complete genome sequence of Corynebacterium casei LMG S-19264T (=DSM 44701T), isolated from a smear-ripened cheese.</title>
        <authorList>
            <consortium name="US DOE Joint Genome Institute (JGI-PGF)"/>
            <person name="Walter F."/>
            <person name="Albersmeier A."/>
            <person name="Kalinowski J."/>
            <person name="Ruckert C."/>
        </authorList>
    </citation>
    <scope>NUCLEOTIDE SEQUENCE</scope>
    <source>
        <strain evidence="10">CGMCC 4.7403</strain>
    </source>
</reference>
<dbReference type="InterPro" id="IPR018584">
    <property type="entry name" value="GT87"/>
</dbReference>
<evidence type="ECO:0008006" key="12">
    <source>
        <dbReference type="Google" id="ProtNLM"/>
    </source>
</evidence>
<evidence type="ECO:0000256" key="4">
    <source>
        <dbReference type="ARBA" id="ARBA00022692"/>
    </source>
</evidence>
<evidence type="ECO:0000256" key="6">
    <source>
        <dbReference type="ARBA" id="ARBA00023136"/>
    </source>
</evidence>
<dbReference type="GO" id="GO:0005886">
    <property type="term" value="C:plasma membrane"/>
    <property type="evidence" value="ECO:0007669"/>
    <property type="project" value="UniProtKB-SubCell"/>
</dbReference>
<protein>
    <recommendedName>
        <fullName evidence="12">DUF2029 domain-containing protein</fullName>
    </recommendedName>
</protein>
<feature type="transmembrane region" description="Helical" evidence="9">
    <location>
        <begin position="92"/>
        <end position="111"/>
    </location>
</feature>
<reference evidence="10" key="2">
    <citation type="submission" date="2020-09" db="EMBL/GenBank/DDBJ databases">
        <authorList>
            <person name="Sun Q."/>
            <person name="Zhou Y."/>
        </authorList>
    </citation>
    <scope>NUCLEOTIDE SEQUENCE</scope>
    <source>
        <strain evidence="10">CGMCC 4.7403</strain>
    </source>
</reference>
<feature type="transmembrane region" description="Helical" evidence="9">
    <location>
        <begin position="315"/>
        <end position="343"/>
    </location>
</feature>
<evidence type="ECO:0000256" key="9">
    <source>
        <dbReference type="SAM" id="Phobius"/>
    </source>
</evidence>
<dbReference type="RefSeq" id="WP_189787100.1">
    <property type="nucleotide sequence ID" value="NZ_BNAT01000041.1"/>
</dbReference>
<dbReference type="AlphaFoldDB" id="A0A918ZIN3"/>
<feature type="transmembrane region" description="Helical" evidence="9">
    <location>
        <begin position="400"/>
        <end position="426"/>
    </location>
</feature>
<keyword evidence="2" id="KW-1003">Cell membrane</keyword>
<accession>A0A918ZIN3</accession>
<keyword evidence="5 9" id="KW-1133">Transmembrane helix</keyword>
<keyword evidence="4 9" id="KW-0812">Transmembrane</keyword>
<proteinExistence type="inferred from homology"/>
<feature type="compositionally biased region" description="Basic residues" evidence="8">
    <location>
        <begin position="21"/>
        <end position="33"/>
    </location>
</feature>
<evidence type="ECO:0000256" key="3">
    <source>
        <dbReference type="ARBA" id="ARBA00022679"/>
    </source>
</evidence>
<feature type="transmembrane region" description="Helical" evidence="9">
    <location>
        <begin position="37"/>
        <end position="58"/>
    </location>
</feature>
<organism evidence="10 11">
    <name type="scientific">Streptomyces capitiformicae</name>
    <dbReference type="NCBI Taxonomy" id="2014920"/>
    <lineage>
        <taxon>Bacteria</taxon>
        <taxon>Bacillati</taxon>
        <taxon>Actinomycetota</taxon>
        <taxon>Actinomycetes</taxon>
        <taxon>Kitasatosporales</taxon>
        <taxon>Streptomycetaceae</taxon>
        <taxon>Streptomyces</taxon>
    </lineage>
</organism>
<gene>
    <name evidence="10" type="ORF">GCM10017771_77230</name>
</gene>
<sequence>MIDTAATHSPQPLPTEPPQGRPRRPPSRSSRRTRIRAACTAALLAALTATVVGTLHAGDNQGESGYLLAGYAVAWTLFAAAARTVRKVPARAATGLVLAGSAAIALAALATPPRTSTDMFRYAWDGRVQAAGISPYAHPPAAPELAHLRDDWLFPREGACEDWGVTRTDSGLCARINRPTVPTIYPPVAEGWFFAVHAVSPPDSRHKPLQVGGAVLALGTTVALLAVLRRRGDPQRAPARAALWAWCPAVPFEAVNNAHIDTLGVLLTVLALGTATAGARRGALLGAAIAVKLLPVLVLPGALSGRRSPKHIARLLAAVLAAVALAYLPYVAASGAGVLGYLPGYLHEEGYQPGHVRRFALLRLLLPDAAAGVAVVVLLALTALYVWLRGDPARPWRGALLLTGTALLLVSPNYPWYSLLVVALVALDGRWEWLTVTLAGTVLYLAGGILPGWPLQALAYGAAVLTVVLGAFLRSDRARRMVRHRLGRLSIAV</sequence>
<feature type="transmembrane region" description="Helical" evidence="9">
    <location>
        <begin position="457"/>
        <end position="475"/>
    </location>
</feature>
<evidence type="ECO:0000313" key="11">
    <source>
        <dbReference type="Proteomes" id="UP000603227"/>
    </source>
</evidence>
<keyword evidence="3" id="KW-0808">Transferase</keyword>
<evidence type="ECO:0000256" key="7">
    <source>
        <dbReference type="ARBA" id="ARBA00024033"/>
    </source>
</evidence>
<evidence type="ECO:0000313" key="10">
    <source>
        <dbReference type="EMBL" id="GHE54826.1"/>
    </source>
</evidence>
<feature type="compositionally biased region" description="Pro residues" evidence="8">
    <location>
        <begin position="11"/>
        <end position="20"/>
    </location>
</feature>
<name>A0A918ZIN3_9ACTN</name>
<evidence type="ECO:0000256" key="1">
    <source>
        <dbReference type="ARBA" id="ARBA00004651"/>
    </source>
</evidence>
<comment type="caution">
    <text evidence="10">The sequence shown here is derived from an EMBL/GenBank/DDBJ whole genome shotgun (WGS) entry which is preliminary data.</text>
</comment>
<dbReference type="Proteomes" id="UP000603227">
    <property type="component" value="Unassembled WGS sequence"/>
</dbReference>
<keyword evidence="6 9" id="KW-0472">Membrane</keyword>
<dbReference type="EMBL" id="BNAT01000041">
    <property type="protein sequence ID" value="GHE54826.1"/>
    <property type="molecule type" value="Genomic_DNA"/>
</dbReference>
<evidence type="ECO:0000256" key="5">
    <source>
        <dbReference type="ARBA" id="ARBA00022989"/>
    </source>
</evidence>
<dbReference type="GO" id="GO:0016758">
    <property type="term" value="F:hexosyltransferase activity"/>
    <property type="evidence" value="ECO:0007669"/>
    <property type="project" value="InterPro"/>
</dbReference>
<feature type="transmembrane region" description="Helical" evidence="9">
    <location>
        <begin position="364"/>
        <end position="388"/>
    </location>
</feature>
<feature type="transmembrane region" description="Helical" evidence="9">
    <location>
        <begin position="64"/>
        <end position="85"/>
    </location>
</feature>
<keyword evidence="11" id="KW-1185">Reference proteome</keyword>
<feature type="region of interest" description="Disordered" evidence="8">
    <location>
        <begin position="1"/>
        <end position="33"/>
    </location>
</feature>
<feature type="transmembrane region" description="Helical" evidence="9">
    <location>
        <begin position="283"/>
        <end position="303"/>
    </location>
</feature>
<feature type="compositionally biased region" description="Polar residues" evidence="8">
    <location>
        <begin position="1"/>
        <end position="10"/>
    </location>
</feature>
<dbReference type="Pfam" id="PF09594">
    <property type="entry name" value="GT87"/>
    <property type="match status" value="1"/>
</dbReference>
<feature type="transmembrane region" description="Helical" evidence="9">
    <location>
        <begin position="209"/>
        <end position="228"/>
    </location>
</feature>